<accession>A0A1Y3BT94</accession>
<proteinExistence type="predicted"/>
<protein>
    <submittedName>
        <fullName evidence="1">Uncharacterized protein</fullName>
    </submittedName>
</protein>
<gene>
    <name evidence="1" type="ORF">BLA29_015137</name>
</gene>
<sequence>MPMHKPIYKFYHHNHLPIHMSYPGGMMNGGGGKFGGLFGSEMGMGGGGIGGGVGGMDNVMGGFRR</sequence>
<dbReference type="Proteomes" id="UP000194236">
    <property type="component" value="Unassembled WGS sequence"/>
</dbReference>
<keyword evidence="2" id="KW-1185">Reference proteome</keyword>
<evidence type="ECO:0000313" key="2">
    <source>
        <dbReference type="Proteomes" id="UP000194236"/>
    </source>
</evidence>
<organism evidence="1 2">
    <name type="scientific">Euroglyphus maynei</name>
    <name type="common">Mayne's house dust mite</name>
    <dbReference type="NCBI Taxonomy" id="6958"/>
    <lineage>
        <taxon>Eukaryota</taxon>
        <taxon>Metazoa</taxon>
        <taxon>Ecdysozoa</taxon>
        <taxon>Arthropoda</taxon>
        <taxon>Chelicerata</taxon>
        <taxon>Arachnida</taxon>
        <taxon>Acari</taxon>
        <taxon>Acariformes</taxon>
        <taxon>Sarcoptiformes</taxon>
        <taxon>Astigmata</taxon>
        <taxon>Psoroptidia</taxon>
        <taxon>Analgoidea</taxon>
        <taxon>Pyroglyphidae</taxon>
        <taxon>Pyroglyphinae</taxon>
        <taxon>Euroglyphus</taxon>
    </lineage>
</organism>
<dbReference type="EMBL" id="MUJZ01004276">
    <property type="protein sequence ID" value="OTF83297.1"/>
    <property type="molecule type" value="Genomic_DNA"/>
</dbReference>
<comment type="caution">
    <text evidence="1">The sequence shown here is derived from an EMBL/GenBank/DDBJ whole genome shotgun (WGS) entry which is preliminary data.</text>
</comment>
<name>A0A1Y3BT94_EURMA</name>
<evidence type="ECO:0000313" key="1">
    <source>
        <dbReference type="EMBL" id="OTF83297.1"/>
    </source>
</evidence>
<reference evidence="1 2" key="1">
    <citation type="submission" date="2017-03" db="EMBL/GenBank/DDBJ databases">
        <title>Genome Survey of Euroglyphus maynei.</title>
        <authorList>
            <person name="Arlian L.G."/>
            <person name="Morgan M.S."/>
            <person name="Rider S.D."/>
        </authorList>
    </citation>
    <scope>NUCLEOTIDE SEQUENCE [LARGE SCALE GENOMIC DNA]</scope>
    <source>
        <strain evidence="1">Arlian Lab</strain>
        <tissue evidence="1">Whole body</tissue>
    </source>
</reference>
<dbReference type="AlphaFoldDB" id="A0A1Y3BT94"/>